<gene>
    <name evidence="2" type="ORF">B0T11DRAFT_124009</name>
</gene>
<protein>
    <recommendedName>
        <fullName evidence="4">RNA-binding protein</fullName>
    </recommendedName>
</protein>
<evidence type="ECO:0000313" key="2">
    <source>
        <dbReference type="EMBL" id="KAH7354096.1"/>
    </source>
</evidence>
<accession>A0A8K0X1C8</accession>
<reference evidence="2" key="1">
    <citation type="journal article" date="2021" name="Nat. Commun.">
        <title>Genetic determinants of endophytism in the Arabidopsis root mycobiome.</title>
        <authorList>
            <person name="Mesny F."/>
            <person name="Miyauchi S."/>
            <person name="Thiergart T."/>
            <person name="Pickel B."/>
            <person name="Atanasova L."/>
            <person name="Karlsson M."/>
            <person name="Huettel B."/>
            <person name="Barry K.W."/>
            <person name="Haridas S."/>
            <person name="Chen C."/>
            <person name="Bauer D."/>
            <person name="Andreopoulos W."/>
            <person name="Pangilinan J."/>
            <person name="LaButti K."/>
            <person name="Riley R."/>
            <person name="Lipzen A."/>
            <person name="Clum A."/>
            <person name="Drula E."/>
            <person name="Henrissat B."/>
            <person name="Kohler A."/>
            <person name="Grigoriev I.V."/>
            <person name="Martin F.M."/>
            <person name="Hacquard S."/>
        </authorList>
    </citation>
    <scope>NUCLEOTIDE SEQUENCE</scope>
    <source>
        <strain evidence="2">MPI-CAGE-AT-0016</strain>
    </source>
</reference>
<sequence length="295" mass="31282">MAKLRGSEKPSATPKVAADFDKIIRDGRERKKNEALAQKIFSKDRRQSAPSKVKPGAGPSLASRVGVKKRSSLGPVKQHSAGNIDGDWTHDLHNTVNGSKSIASRVSGPGAATTQKTKQRTAKLANAFERSGQQPTPSNNKGLSIRGLAGPFVVMAQNFAPGTTAADIESAMTPVGGEMVSCVVVKTNPMILVEMVFVSKEGGEAVIERFNNQTADGRVIKVYAKPGGYNDNSPGPSRLSRNASGLAHQSYPEGNIVDGTNGFVDLMAPESRGQLYSDRLVDTSRRGQGRGRGGR</sequence>
<dbReference type="OrthoDB" id="5374349at2759"/>
<feature type="region of interest" description="Disordered" evidence="1">
    <location>
        <begin position="275"/>
        <end position="295"/>
    </location>
</feature>
<dbReference type="CDD" id="cd00590">
    <property type="entry name" value="RRM_SF"/>
    <property type="match status" value="1"/>
</dbReference>
<dbReference type="EMBL" id="JAGPXD010000005">
    <property type="protein sequence ID" value="KAH7354096.1"/>
    <property type="molecule type" value="Genomic_DNA"/>
</dbReference>
<dbReference type="SUPFAM" id="SSF54928">
    <property type="entry name" value="RNA-binding domain, RBD"/>
    <property type="match status" value="1"/>
</dbReference>
<dbReference type="GO" id="GO:0003676">
    <property type="term" value="F:nucleic acid binding"/>
    <property type="evidence" value="ECO:0007669"/>
    <property type="project" value="InterPro"/>
</dbReference>
<feature type="compositionally biased region" description="Basic and acidic residues" evidence="1">
    <location>
        <begin position="18"/>
        <end position="34"/>
    </location>
</feature>
<evidence type="ECO:0000313" key="3">
    <source>
        <dbReference type="Proteomes" id="UP000813385"/>
    </source>
</evidence>
<evidence type="ECO:0008006" key="4">
    <source>
        <dbReference type="Google" id="ProtNLM"/>
    </source>
</evidence>
<keyword evidence="3" id="KW-1185">Reference proteome</keyword>
<dbReference type="AlphaFoldDB" id="A0A8K0X1C8"/>
<organism evidence="2 3">
    <name type="scientific">Plectosphaerella cucumerina</name>
    <dbReference type="NCBI Taxonomy" id="40658"/>
    <lineage>
        <taxon>Eukaryota</taxon>
        <taxon>Fungi</taxon>
        <taxon>Dikarya</taxon>
        <taxon>Ascomycota</taxon>
        <taxon>Pezizomycotina</taxon>
        <taxon>Sordariomycetes</taxon>
        <taxon>Hypocreomycetidae</taxon>
        <taxon>Glomerellales</taxon>
        <taxon>Plectosphaerellaceae</taxon>
        <taxon>Plectosphaerella</taxon>
    </lineage>
</organism>
<dbReference type="Proteomes" id="UP000813385">
    <property type="component" value="Unassembled WGS sequence"/>
</dbReference>
<comment type="caution">
    <text evidence="2">The sequence shown here is derived from an EMBL/GenBank/DDBJ whole genome shotgun (WGS) entry which is preliminary data.</text>
</comment>
<feature type="region of interest" description="Disordered" evidence="1">
    <location>
        <begin position="1"/>
        <end position="91"/>
    </location>
</feature>
<dbReference type="InterPro" id="IPR035979">
    <property type="entry name" value="RBD_domain_sf"/>
</dbReference>
<name>A0A8K0X1C8_9PEZI</name>
<proteinExistence type="predicted"/>
<evidence type="ECO:0000256" key="1">
    <source>
        <dbReference type="SAM" id="MobiDB-lite"/>
    </source>
</evidence>